<name>A0ABN9TKS6_9DINO</name>
<reference evidence="2" key="1">
    <citation type="submission" date="2023-10" db="EMBL/GenBank/DDBJ databases">
        <authorList>
            <person name="Chen Y."/>
            <person name="Shah S."/>
            <person name="Dougan E. K."/>
            <person name="Thang M."/>
            <person name="Chan C."/>
        </authorList>
    </citation>
    <scope>NUCLEOTIDE SEQUENCE [LARGE SCALE GENOMIC DNA]</scope>
</reference>
<feature type="region of interest" description="Disordered" evidence="1">
    <location>
        <begin position="62"/>
        <end position="118"/>
    </location>
</feature>
<feature type="region of interest" description="Disordered" evidence="1">
    <location>
        <begin position="1"/>
        <end position="28"/>
    </location>
</feature>
<accession>A0ABN9TKS6</accession>
<sequence>GSSGVWPESAPAAPCRPRAPPTKKAEDRNQIEMLKTSEMEALPVRRPLACTRLLGAALLRAAAGERAPRDPAGALWRGRAEVAGPPRQRPAAAEAGELPRANQSAGPSGPGPASAIALSAGGGMQLAGGTGEPFMFAAYAMAKLEGQS</sequence>
<proteinExistence type="predicted"/>
<evidence type="ECO:0000256" key="1">
    <source>
        <dbReference type="SAM" id="MobiDB-lite"/>
    </source>
</evidence>
<protein>
    <submittedName>
        <fullName evidence="2">Uncharacterized protein</fullName>
    </submittedName>
</protein>
<comment type="caution">
    <text evidence="2">The sequence shown here is derived from an EMBL/GenBank/DDBJ whole genome shotgun (WGS) entry which is preliminary data.</text>
</comment>
<evidence type="ECO:0000313" key="2">
    <source>
        <dbReference type="EMBL" id="CAK0846460.1"/>
    </source>
</evidence>
<dbReference type="Proteomes" id="UP001189429">
    <property type="component" value="Unassembled WGS sequence"/>
</dbReference>
<evidence type="ECO:0000313" key="3">
    <source>
        <dbReference type="Proteomes" id="UP001189429"/>
    </source>
</evidence>
<organism evidence="2 3">
    <name type="scientific">Prorocentrum cordatum</name>
    <dbReference type="NCBI Taxonomy" id="2364126"/>
    <lineage>
        <taxon>Eukaryota</taxon>
        <taxon>Sar</taxon>
        <taxon>Alveolata</taxon>
        <taxon>Dinophyceae</taxon>
        <taxon>Prorocentrales</taxon>
        <taxon>Prorocentraceae</taxon>
        <taxon>Prorocentrum</taxon>
    </lineage>
</organism>
<feature type="non-terminal residue" evidence="2">
    <location>
        <position position="1"/>
    </location>
</feature>
<keyword evidence="3" id="KW-1185">Reference proteome</keyword>
<gene>
    <name evidence="2" type="ORF">PCOR1329_LOCUS39942</name>
</gene>
<dbReference type="EMBL" id="CAUYUJ010014824">
    <property type="protein sequence ID" value="CAK0846460.1"/>
    <property type="molecule type" value="Genomic_DNA"/>
</dbReference>
<feature type="compositionally biased region" description="Low complexity" evidence="1">
    <location>
        <begin position="104"/>
        <end position="118"/>
    </location>
</feature>